<comment type="caution">
    <text evidence="5">The sequence shown here is derived from an EMBL/GenBank/DDBJ whole genome shotgun (WGS) entry which is preliminary data.</text>
</comment>
<dbReference type="Gene3D" id="3.40.50.300">
    <property type="entry name" value="P-loop containing nucleotide triphosphate hydrolases"/>
    <property type="match status" value="1"/>
</dbReference>
<dbReference type="InterPro" id="IPR052705">
    <property type="entry name" value="Gliding_Motility_GTPase"/>
</dbReference>
<dbReference type="InterPro" id="IPR004130">
    <property type="entry name" value="Gpn"/>
</dbReference>
<dbReference type="Pfam" id="PF03029">
    <property type="entry name" value="ATP_bind_1"/>
    <property type="match status" value="1"/>
</dbReference>
<protein>
    <submittedName>
        <fullName evidence="5">ATP-binding protein</fullName>
    </submittedName>
</protein>
<dbReference type="EMBL" id="SMKX01000014">
    <property type="protein sequence ID" value="TDD61459.1"/>
    <property type="molecule type" value="Genomic_DNA"/>
</dbReference>
<evidence type="ECO:0000256" key="1">
    <source>
        <dbReference type="ARBA" id="ARBA00005290"/>
    </source>
</evidence>
<proteinExistence type="inferred from homology"/>
<evidence type="ECO:0000313" key="6">
    <source>
        <dbReference type="Proteomes" id="UP000295124"/>
    </source>
</evidence>
<reference evidence="5 6" key="1">
    <citation type="submission" date="2019-03" db="EMBL/GenBank/DDBJ databases">
        <title>Draft genome sequences of novel Actinobacteria.</title>
        <authorList>
            <person name="Sahin N."/>
            <person name="Ay H."/>
            <person name="Saygin H."/>
        </authorList>
    </citation>
    <scope>NUCLEOTIDE SEQUENCE [LARGE SCALE GENOMIC DNA]</scope>
    <source>
        <strain evidence="5 6">JCM 13523</strain>
    </source>
</reference>
<dbReference type="CDD" id="cd00882">
    <property type="entry name" value="Ras_like_GTPase"/>
    <property type="match status" value="1"/>
</dbReference>
<accession>A0A4R4ZU21</accession>
<organism evidence="5 6">
    <name type="scientific">Kribbella antibiotica</name>
    <dbReference type="NCBI Taxonomy" id="190195"/>
    <lineage>
        <taxon>Bacteria</taxon>
        <taxon>Bacillati</taxon>
        <taxon>Actinomycetota</taxon>
        <taxon>Actinomycetes</taxon>
        <taxon>Propionibacteriales</taxon>
        <taxon>Kribbellaceae</taxon>
        <taxon>Kribbella</taxon>
    </lineage>
</organism>
<keyword evidence="5" id="KW-0067">ATP-binding</keyword>
<keyword evidence="4" id="KW-0342">GTP-binding</keyword>
<dbReference type="SUPFAM" id="SSF52540">
    <property type="entry name" value="P-loop containing nucleoside triphosphate hydrolases"/>
    <property type="match status" value="1"/>
</dbReference>
<evidence type="ECO:0000313" key="5">
    <source>
        <dbReference type="EMBL" id="TDD61459.1"/>
    </source>
</evidence>
<comment type="similarity">
    <text evidence="1">Belongs to the GPN-loop GTPase family.</text>
</comment>
<evidence type="ECO:0000256" key="3">
    <source>
        <dbReference type="ARBA" id="ARBA00022801"/>
    </source>
</evidence>
<dbReference type="GO" id="GO:0005525">
    <property type="term" value="F:GTP binding"/>
    <property type="evidence" value="ECO:0007669"/>
    <property type="project" value="UniProtKB-KW"/>
</dbReference>
<evidence type="ECO:0000256" key="4">
    <source>
        <dbReference type="ARBA" id="ARBA00023134"/>
    </source>
</evidence>
<dbReference type="PANTHER" id="PTHR42708:SF1">
    <property type="entry name" value="GLIDING MOTILITY PROTEIN MGLA"/>
    <property type="match status" value="1"/>
</dbReference>
<evidence type="ECO:0000256" key="2">
    <source>
        <dbReference type="ARBA" id="ARBA00022741"/>
    </source>
</evidence>
<dbReference type="GO" id="GO:0005524">
    <property type="term" value="F:ATP binding"/>
    <property type="evidence" value="ECO:0007669"/>
    <property type="project" value="UniProtKB-KW"/>
</dbReference>
<keyword evidence="6" id="KW-1185">Reference proteome</keyword>
<name>A0A4R4ZU21_9ACTN</name>
<dbReference type="Proteomes" id="UP000295124">
    <property type="component" value="Unassembled WGS sequence"/>
</dbReference>
<dbReference type="GO" id="GO:0016787">
    <property type="term" value="F:hydrolase activity"/>
    <property type="evidence" value="ECO:0007669"/>
    <property type="project" value="UniProtKB-KW"/>
</dbReference>
<gene>
    <name evidence="5" type="ORF">E1263_07065</name>
</gene>
<dbReference type="AlphaFoldDB" id="A0A4R4ZU21"/>
<dbReference type="PANTHER" id="PTHR42708">
    <property type="entry name" value="ATP/GTP-BINDING PROTEIN-RELATED"/>
    <property type="match status" value="1"/>
</dbReference>
<dbReference type="InterPro" id="IPR027417">
    <property type="entry name" value="P-loop_NTPase"/>
</dbReference>
<keyword evidence="2" id="KW-0547">Nucleotide-binding</keyword>
<dbReference type="OrthoDB" id="4319884at2"/>
<keyword evidence="3" id="KW-0378">Hydrolase</keyword>
<sequence length="203" mass="22408">MKRLEFGPMKKAGSITSTKIVVAGGFGVGKTTFVGAVSDIEPLTTEAMMTVVSNELDDTTRIPDKVATTVAMDFGRVALDDDLLLYLFGTPGQERFWFMWDHLVRGALGAVVLADTRRLSDSFSSIDFFENRKIPYVVGVNTFDGILHHPLEHVRRAMAINPAVPVLRCDARDRGEVRQTLLELIGYVVQRVEQAAEPLKVGL</sequence>